<dbReference type="InterPro" id="IPR055140">
    <property type="entry name" value="Thiolase_C_2"/>
</dbReference>
<evidence type="ECO:0000313" key="2">
    <source>
        <dbReference type="EMBL" id="MBE9375868.1"/>
    </source>
</evidence>
<dbReference type="NCBIfam" id="NF004811">
    <property type="entry name" value="PRK06158.1"/>
    <property type="match status" value="1"/>
</dbReference>
<proteinExistence type="predicted"/>
<organism evidence="2 3">
    <name type="scientific">Saccharopolyspora montiporae</name>
    <dbReference type="NCBI Taxonomy" id="2781240"/>
    <lineage>
        <taxon>Bacteria</taxon>
        <taxon>Bacillati</taxon>
        <taxon>Actinomycetota</taxon>
        <taxon>Actinomycetes</taxon>
        <taxon>Pseudonocardiales</taxon>
        <taxon>Pseudonocardiaceae</taxon>
        <taxon>Saccharopolyspora</taxon>
    </lineage>
</organism>
<protein>
    <submittedName>
        <fullName evidence="2">Thiolase</fullName>
    </submittedName>
</protein>
<dbReference type="PIRSF" id="PIRSF000429">
    <property type="entry name" value="Ac-CoA_Ac_transf"/>
    <property type="match status" value="1"/>
</dbReference>
<reference evidence="2" key="1">
    <citation type="submission" date="2020-10" db="EMBL/GenBank/DDBJ databases">
        <title>Diversity and distribution of actinomycetes associated with coral in the coast of Hainan.</title>
        <authorList>
            <person name="Li F."/>
        </authorList>
    </citation>
    <scope>NUCLEOTIDE SEQUENCE</scope>
    <source>
        <strain evidence="2">HNM0983</strain>
    </source>
</reference>
<dbReference type="PANTHER" id="PTHR42870">
    <property type="entry name" value="ACETYL-COA C-ACETYLTRANSFERASE"/>
    <property type="match status" value="1"/>
</dbReference>
<dbReference type="Proteomes" id="UP000598360">
    <property type="component" value="Unassembled WGS sequence"/>
</dbReference>
<dbReference type="AlphaFoldDB" id="A0A929BD53"/>
<dbReference type="InterPro" id="IPR016039">
    <property type="entry name" value="Thiolase-like"/>
</dbReference>
<dbReference type="EMBL" id="JADEYC010000027">
    <property type="protein sequence ID" value="MBE9375868.1"/>
    <property type="molecule type" value="Genomic_DNA"/>
</dbReference>
<dbReference type="InterPro" id="IPR002155">
    <property type="entry name" value="Thiolase"/>
</dbReference>
<accession>A0A929BD53</accession>
<dbReference type="RefSeq" id="WP_193929315.1">
    <property type="nucleotide sequence ID" value="NZ_JADEYC010000027.1"/>
</dbReference>
<evidence type="ECO:0000259" key="1">
    <source>
        <dbReference type="Pfam" id="PF22691"/>
    </source>
</evidence>
<gene>
    <name evidence="2" type="ORF">IQ251_15565</name>
</gene>
<dbReference type="GO" id="GO:0016747">
    <property type="term" value="F:acyltransferase activity, transferring groups other than amino-acyl groups"/>
    <property type="evidence" value="ECO:0007669"/>
    <property type="project" value="InterPro"/>
</dbReference>
<dbReference type="CDD" id="cd00829">
    <property type="entry name" value="SCP-x_thiolase"/>
    <property type="match status" value="1"/>
</dbReference>
<comment type="caution">
    <text evidence="2">The sequence shown here is derived from an EMBL/GenBank/DDBJ whole genome shotgun (WGS) entry which is preliminary data.</text>
</comment>
<dbReference type="PANTHER" id="PTHR42870:SF1">
    <property type="entry name" value="NON-SPECIFIC LIPID-TRANSFER PROTEIN-LIKE 2"/>
    <property type="match status" value="1"/>
</dbReference>
<feature type="domain" description="Thiolase C-terminal" evidence="1">
    <location>
        <begin position="236"/>
        <end position="381"/>
    </location>
</feature>
<keyword evidence="3" id="KW-1185">Reference proteome</keyword>
<dbReference type="Pfam" id="PF22691">
    <property type="entry name" value="Thiolase_C_1"/>
    <property type="match status" value="1"/>
</dbReference>
<dbReference type="Gene3D" id="3.40.47.10">
    <property type="match status" value="1"/>
</dbReference>
<evidence type="ECO:0000313" key="3">
    <source>
        <dbReference type="Proteomes" id="UP000598360"/>
    </source>
</evidence>
<name>A0A929BD53_9PSEU</name>
<sequence>MSARRRAAIVGVAESEQGKTPHLTALSQQAMAVSAALGEAGLGREDVDALFTAGGWSWSPALTLAEYLGMRPTMLDGTNIGGSSFEAHLGHAAAAVQAGQIDVAVLAYGSTQRTDRSRNQPRAARLTEQFEAPFGLPTPVGAYALAATRYLHEYAATSAQLAEVAVAARAWSALNPLAQRREPLTVDDVLASPLVCEPLHALDCCLVTDGGGAVVVAAEDRWADVATRPVHVLGHAEATTHSTIANMPDLTTTAAASTGPAALRMAGVERDDIDVLEIYDSFTITVLLSLESLGFCAPGQAGALVASGRTAPGGSLPMNTNGGGLAHTHPGMYGIYLLIEATRQLRGDFAGTQRQVPGAELALAHGTGGVLSSTSTIVLGRG</sequence>
<dbReference type="SUPFAM" id="SSF53901">
    <property type="entry name" value="Thiolase-like"/>
    <property type="match status" value="2"/>
</dbReference>